<keyword evidence="3" id="KW-1185">Reference proteome</keyword>
<accession>A0A8S3TBB9</accession>
<sequence length="265" mass="30527">MFCVVKWELKESQIKIGKPLNLECTASNTMQNVSRRWTGGVKNRLLCFNGVTTNPQKYIETEETARKYILQIKKTTEDDLDCPYSCRFGFQADEKILYVTEDNFNYLPDKNTTEIEYSLNKENYTLHLEFKKVFPEPVCKIEIKDTIRNLTKVKGSKGRIFYHITYQMESRESLHACGSDLKIKCTIGKQLHDINFPNDLKCTALDEIKSTISVILIAGIVLGLFVTVVICILAYFSYSKKRKSEKTDQGKFTKYVIDDVDETAT</sequence>
<proteinExistence type="predicted"/>
<feature type="transmembrane region" description="Helical" evidence="1">
    <location>
        <begin position="212"/>
        <end position="236"/>
    </location>
</feature>
<evidence type="ECO:0000313" key="2">
    <source>
        <dbReference type="EMBL" id="CAG2228679.1"/>
    </source>
</evidence>
<dbReference type="Proteomes" id="UP000683360">
    <property type="component" value="Unassembled WGS sequence"/>
</dbReference>
<keyword evidence="1" id="KW-0812">Transmembrane</keyword>
<dbReference type="InterPro" id="IPR013783">
    <property type="entry name" value="Ig-like_fold"/>
</dbReference>
<dbReference type="EMBL" id="CAJPWZ010001999">
    <property type="protein sequence ID" value="CAG2228679.1"/>
    <property type="molecule type" value="Genomic_DNA"/>
</dbReference>
<name>A0A8S3TBB9_MYTED</name>
<organism evidence="2 3">
    <name type="scientific">Mytilus edulis</name>
    <name type="common">Blue mussel</name>
    <dbReference type="NCBI Taxonomy" id="6550"/>
    <lineage>
        <taxon>Eukaryota</taxon>
        <taxon>Metazoa</taxon>
        <taxon>Spiralia</taxon>
        <taxon>Lophotrochozoa</taxon>
        <taxon>Mollusca</taxon>
        <taxon>Bivalvia</taxon>
        <taxon>Autobranchia</taxon>
        <taxon>Pteriomorphia</taxon>
        <taxon>Mytilida</taxon>
        <taxon>Mytiloidea</taxon>
        <taxon>Mytilidae</taxon>
        <taxon>Mytilinae</taxon>
        <taxon>Mytilus</taxon>
    </lineage>
</organism>
<evidence type="ECO:0008006" key="4">
    <source>
        <dbReference type="Google" id="ProtNLM"/>
    </source>
</evidence>
<dbReference type="AlphaFoldDB" id="A0A8S3TBB9"/>
<evidence type="ECO:0000256" key="1">
    <source>
        <dbReference type="SAM" id="Phobius"/>
    </source>
</evidence>
<evidence type="ECO:0000313" key="3">
    <source>
        <dbReference type="Proteomes" id="UP000683360"/>
    </source>
</evidence>
<keyword evidence="1" id="KW-1133">Transmembrane helix</keyword>
<comment type="caution">
    <text evidence="2">The sequence shown here is derived from an EMBL/GenBank/DDBJ whole genome shotgun (WGS) entry which is preliminary data.</text>
</comment>
<gene>
    <name evidence="2" type="ORF">MEDL_41589</name>
</gene>
<protein>
    <recommendedName>
        <fullName evidence="4">Ig-like domain-containing protein</fullName>
    </recommendedName>
</protein>
<dbReference type="Gene3D" id="2.60.40.10">
    <property type="entry name" value="Immunoglobulins"/>
    <property type="match status" value="1"/>
</dbReference>
<reference evidence="2" key="1">
    <citation type="submission" date="2021-03" db="EMBL/GenBank/DDBJ databases">
        <authorList>
            <person name="Bekaert M."/>
        </authorList>
    </citation>
    <scope>NUCLEOTIDE SEQUENCE</scope>
</reference>
<keyword evidence="1" id="KW-0472">Membrane</keyword>